<dbReference type="InterPro" id="IPR011009">
    <property type="entry name" value="Kinase-like_dom_sf"/>
</dbReference>
<dbReference type="InterPro" id="IPR008271">
    <property type="entry name" value="Ser/Thr_kinase_AS"/>
</dbReference>
<dbReference type="EMBL" id="FN654442">
    <property type="protein sequence ID" value="CBY33720.1"/>
    <property type="molecule type" value="Genomic_DNA"/>
</dbReference>
<proteinExistence type="predicted"/>
<dbReference type="PROSITE" id="PS00108">
    <property type="entry name" value="PROTEIN_KINASE_ST"/>
    <property type="match status" value="1"/>
</dbReference>
<protein>
    <recommendedName>
        <fullName evidence="2">Protein kinase domain-containing protein</fullName>
    </recommendedName>
</protein>
<dbReference type="Proteomes" id="UP000011014">
    <property type="component" value="Unassembled WGS sequence"/>
</dbReference>
<evidence type="ECO:0000313" key="1">
    <source>
        <dbReference type="EMBL" id="CBY33720.1"/>
    </source>
</evidence>
<accession>E4YDX0</accession>
<sequence>MLICQKNKSIAHRDIKPENVLIQKNASLHNVSYIHMAKVCKTRGLRQTESSVESTVLTVVQGCKSPRRIPPQAVAERSGAVPPCSASGRKIFLPPCSAPPHRFFFTAMADFRHSGFFSATAIFPPRRISAAAIFFPPQRFFRHGGFPPQRFFFPPQRFFRHGGFPPQRFFFRHSGFFTSTY</sequence>
<dbReference type="SUPFAM" id="SSF56112">
    <property type="entry name" value="Protein kinase-like (PK-like)"/>
    <property type="match status" value="1"/>
</dbReference>
<dbReference type="GO" id="GO:0004672">
    <property type="term" value="F:protein kinase activity"/>
    <property type="evidence" value="ECO:0007669"/>
    <property type="project" value="InterPro"/>
</dbReference>
<gene>
    <name evidence="1" type="ORF">GSOID_T00021661001</name>
</gene>
<reference evidence="1" key="1">
    <citation type="journal article" date="2010" name="Science">
        <title>Plasticity of animal genome architecture unmasked by rapid evolution of a pelagic tunicate.</title>
        <authorList>
            <person name="Denoeud F."/>
            <person name="Henriet S."/>
            <person name="Mungpakdee S."/>
            <person name="Aury J.M."/>
            <person name="Da Silva C."/>
            <person name="Brinkmann H."/>
            <person name="Mikhaleva J."/>
            <person name="Olsen L.C."/>
            <person name="Jubin C."/>
            <person name="Canestro C."/>
            <person name="Bouquet J.M."/>
            <person name="Danks G."/>
            <person name="Poulain J."/>
            <person name="Campsteijn C."/>
            <person name="Adamski M."/>
            <person name="Cross I."/>
            <person name="Yadetie F."/>
            <person name="Muffato M."/>
            <person name="Louis A."/>
            <person name="Butcher S."/>
            <person name="Tsagkogeorga G."/>
            <person name="Konrad A."/>
            <person name="Singh S."/>
            <person name="Jensen M.F."/>
            <person name="Cong E.H."/>
            <person name="Eikeseth-Otteraa H."/>
            <person name="Noel B."/>
            <person name="Anthouard V."/>
            <person name="Porcel B.M."/>
            <person name="Kachouri-Lafond R."/>
            <person name="Nishino A."/>
            <person name="Ugolini M."/>
            <person name="Chourrout P."/>
            <person name="Nishida H."/>
            <person name="Aasland R."/>
            <person name="Huzurbazar S."/>
            <person name="Westhof E."/>
            <person name="Delsuc F."/>
            <person name="Lehrach H."/>
            <person name="Reinhardt R."/>
            <person name="Weissenbach J."/>
            <person name="Roy S.W."/>
            <person name="Artiguenave F."/>
            <person name="Postlethwait J.H."/>
            <person name="Manak J.R."/>
            <person name="Thompson E.M."/>
            <person name="Jaillon O."/>
            <person name="Du Pasquier L."/>
            <person name="Boudinot P."/>
            <person name="Liberles D.A."/>
            <person name="Volff J.N."/>
            <person name="Philippe H."/>
            <person name="Lenhard B."/>
            <person name="Roest Crollius H."/>
            <person name="Wincker P."/>
            <person name="Chourrout D."/>
        </authorList>
    </citation>
    <scope>NUCLEOTIDE SEQUENCE [LARGE SCALE GENOMIC DNA]</scope>
</reference>
<name>E4YDX0_OIKDI</name>
<dbReference type="AlphaFoldDB" id="E4YDX0"/>
<organism evidence="1">
    <name type="scientific">Oikopleura dioica</name>
    <name type="common">Tunicate</name>
    <dbReference type="NCBI Taxonomy" id="34765"/>
    <lineage>
        <taxon>Eukaryota</taxon>
        <taxon>Metazoa</taxon>
        <taxon>Chordata</taxon>
        <taxon>Tunicata</taxon>
        <taxon>Appendicularia</taxon>
        <taxon>Copelata</taxon>
        <taxon>Oikopleuridae</taxon>
        <taxon>Oikopleura</taxon>
    </lineage>
</organism>
<evidence type="ECO:0008006" key="2">
    <source>
        <dbReference type="Google" id="ProtNLM"/>
    </source>
</evidence>
<dbReference type="Gene3D" id="1.10.510.10">
    <property type="entry name" value="Transferase(Phosphotransferase) domain 1"/>
    <property type="match status" value="1"/>
</dbReference>